<feature type="transmembrane region" description="Helical" evidence="1">
    <location>
        <begin position="145"/>
        <end position="162"/>
    </location>
</feature>
<sequence length="276" mass="27877">MSQSDQKSSAPRAGVLMWALLWRMRREQLRYLLTIFVPFTLTVTVVVVLPMLSDDSTMNGADSSAAFGLRYGASTDSVAAGLLLMLMPGLVALYSTAAAAMAVRNVVGAEAGQGALESLLAAPYTPGGIAGGLLGFAVVITTGQWAVMSCLGVIAVGTSVLVHHDSLTLDAGYWALALGLPLMSAWAGASLALLVNLLFPRLSQPGRSGLAGSGGGLGNIVAMLPGFGALLALALGSVDLGAVRLLLIAGGATALIAVASLVGVARGFRPESVLGS</sequence>
<evidence type="ECO:0000313" key="2">
    <source>
        <dbReference type="EMBL" id="TWE15883.1"/>
    </source>
</evidence>
<accession>A0A561EJU2</accession>
<dbReference type="Proteomes" id="UP000318416">
    <property type="component" value="Unassembled WGS sequence"/>
</dbReference>
<dbReference type="AlphaFoldDB" id="A0A561EJU2"/>
<keyword evidence="3" id="KW-1185">Reference proteome</keyword>
<keyword evidence="1" id="KW-1133">Transmembrane helix</keyword>
<organism evidence="2 3">
    <name type="scientific">Kitasatospora atroaurantiaca</name>
    <dbReference type="NCBI Taxonomy" id="285545"/>
    <lineage>
        <taxon>Bacteria</taxon>
        <taxon>Bacillati</taxon>
        <taxon>Actinomycetota</taxon>
        <taxon>Actinomycetes</taxon>
        <taxon>Kitasatosporales</taxon>
        <taxon>Streptomycetaceae</taxon>
        <taxon>Kitasatospora</taxon>
    </lineage>
</organism>
<dbReference type="EMBL" id="VIVR01000001">
    <property type="protein sequence ID" value="TWE15883.1"/>
    <property type="molecule type" value="Genomic_DNA"/>
</dbReference>
<feature type="transmembrane region" description="Helical" evidence="1">
    <location>
        <begin position="245"/>
        <end position="268"/>
    </location>
</feature>
<gene>
    <name evidence="2" type="ORF">FB465_0831</name>
</gene>
<comment type="caution">
    <text evidence="2">The sequence shown here is derived from an EMBL/GenBank/DDBJ whole genome shotgun (WGS) entry which is preliminary data.</text>
</comment>
<protein>
    <recommendedName>
        <fullName evidence="4">ABC-2 type transport system permease protein</fullName>
    </recommendedName>
</protein>
<feature type="transmembrane region" description="Helical" evidence="1">
    <location>
        <begin position="31"/>
        <end position="52"/>
    </location>
</feature>
<proteinExistence type="predicted"/>
<dbReference type="OrthoDB" id="4350940at2"/>
<evidence type="ECO:0000313" key="3">
    <source>
        <dbReference type="Proteomes" id="UP000318416"/>
    </source>
</evidence>
<feature type="transmembrane region" description="Helical" evidence="1">
    <location>
        <begin position="115"/>
        <end position="139"/>
    </location>
</feature>
<feature type="transmembrane region" description="Helical" evidence="1">
    <location>
        <begin position="219"/>
        <end position="238"/>
    </location>
</feature>
<name>A0A561EJU2_9ACTN</name>
<evidence type="ECO:0008006" key="4">
    <source>
        <dbReference type="Google" id="ProtNLM"/>
    </source>
</evidence>
<feature type="transmembrane region" description="Helical" evidence="1">
    <location>
        <begin position="174"/>
        <end position="199"/>
    </location>
</feature>
<keyword evidence="1" id="KW-0812">Transmembrane</keyword>
<reference evidence="2 3" key="1">
    <citation type="submission" date="2019-06" db="EMBL/GenBank/DDBJ databases">
        <title>Sequencing the genomes of 1000 actinobacteria strains.</title>
        <authorList>
            <person name="Klenk H.-P."/>
        </authorList>
    </citation>
    <scope>NUCLEOTIDE SEQUENCE [LARGE SCALE GENOMIC DNA]</scope>
    <source>
        <strain evidence="2 3">DSM 41649</strain>
    </source>
</reference>
<dbReference type="RefSeq" id="WP_145787653.1">
    <property type="nucleotide sequence ID" value="NZ_BAAABR010000027.1"/>
</dbReference>
<evidence type="ECO:0000256" key="1">
    <source>
        <dbReference type="SAM" id="Phobius"/>
    </source>
</evidence>
<keyword evidence="1" id="KW-0472">Membrane</keyword>
<feature type="transmembrane region" description="Helical" evidence="1">
    <location>
        <begin position="78"/>
        <end position="103"/>
    </location>
</feature>